<evidence type="ECO:0000313" key="6">
    <source>
        <dbReference type="Proteomes" id="UP000236742"/>
    </source>
</evidence>
<dbReference type="SMART" id="SM00895">
    <property type="entry name" value="FCD"/>
    <property type="match status" value="1"/>
</dbReference>
<dbReference type="PROSITE" id="PS50949">
    <property type="entry name" value="HTH_GNTR"/>
    <property type="match status" value="1"/>
</dbReference>
<sequence>MVAKPLLSGKHFHHQCGDKPLDLIKNRAAKPQDSAAGVPAHEQVYRRLRAQILFGELAPGQAVTIQGLTESLGAGMTPVREAIRRLISDGALVFQGNRRVSVPLLTREDVEELIYVRKSIESELTRRATRQMDPDTLARLVEIDGHLDAAIEAGDVGGYLERNHEFHELIYARAGAPIMTDLADRLWLRFGPSLRVVCGRFGTQNLPDRHKDMLRALEAGDAEAAAHAMEQDVEQGMQMVAEALAARRS</sequence>
<reference evidence="5 6" key="1">
    <citation type="submission" date="2016-10" db="EMBL/GenBank/DDBJ databases">
        <authorList>
            <person name="de Groot N.N."/>
        </authorList>
    </citation>
    <scope>NUCLEOTIDE SEQUENCE [LARGE SCALE GENOMIC DNA]</scope>
    <source>
        <strain evidence="5 6">DSM 23413</strain>
    </source>
</reference>
<dbReference type="InterPro" id="IPR011711">
    <property type="entry name" value="GntR_C"/>
</dbReference>
<dbReference type="PANTHER" id="PTHR43537">
    <property type="entry name" value="TRANSCRIPTIONAL REGULATOR, GNTR FAMILY"/>
    <property type="match status" value="1"/>
</dbReference>
<dbReference type="Gene3D" id="1.10.10.10">
    <property type="entry name" value="Winged helix-like DNA-binding domain superfamily/Winged helix DNA-binding domain"/>
    <property type="match status" value="1"/>
</dbReference>
<dbReference type="SUPFAM" id="SSF46785">
    <property type="entry name" value="Winged helix' DNA-binding domain"/>
    <property type="match status" value="1"/>
</dbReference>
<dbReference type="PANTHER" id="PTHR43537:SF39">
    <property type="entry name" value="HTH-TYPE TRANSCRIPTIONAL REGULATOR MCBR"/>
    <property type="match status" value="1"/>
</dbReference>
<dbReference type="InterPro" id="IPR008920">
    <property type="entry name" value="TF_FadR/GntR_C"/>
</dbReference>
<keyword evidence="3" id="KW-0804">Transcription</keyword>
<gene>
    <name evidence="5" type="ORF">SAMN05421751_1242</name>
</gene>
<evidence type="ECO:0000256" key="2">
    <source>
        <dbReference type="ARBA" id="ARBA00023125"/>
    </source>
</evidence>
<dbReference type="Pfam" id="PF07729">
    <property type="entry name" value="FCD"/>
    <property type="match status" value="1"/>
</dbReference>
<dbReference type="Gene3D" id="1.20.120.530">
    <property type="entry name" value="GntR ligand-binding domain-like"/>
    <property type="match status" value="1"/>
</dbReference>
<dbReference type="InterPro" id="IPR036388">
    <property type="entry name" value="WH-like_DNA-bd_sf"/>
</dbReference>
<dbReference type="GO" id="GO:0003677">
    <property type="term" value="F:DNA binding"/>
    <property type="evidence" value="ECO:0007669"/>
    <property type="project" value="UniProtKB-KW"/>
</dbReference>
<dbReference type="EMBL" id="FNVD01000024">
    <property type="protein sequence ID" value="SEG28370.1"/>
    <property type="molecule type" value="Genomic_DNA"/>
</dbReference>
<dbReference type="InterPro" id="IPR000524">
    <property type="entry name" value="Tscrpt_reg_HTH_GntR"/>
</dbReference>
<proteinExistence type="predicted"/>
<dbReference type="SMART" id="SM00345">
    <property type="entry name" value="HTH_GNTR"/>
    <property type="match status" value="1"/>
</dbReference>
<dbReference type="Pfam" id="PF00392">
    <property type="entry name" value="GntR"/>
    <property type="match status" value="1"/>
</dbReference>
<evidence type="ECO:0000256" key="3">
    <source>
        <dbReference type="ARBA" id="ARBA00023163"/>
    </source>
</evidence>
<accession>A0A1H5YX65</accession>
<dbReference type="OrthoDB" id="9815654at2"/>
<evidence type="ECO:0000256" key="1">
    <source>
        <dbReference type="ARBA" id="ARBA00023015"/>
    </source>
</evidence>
<dbReference type="AlphaFoldDB" id="A0A1H5YX65"/>
<organism evidence="5 6">
    <name type="scientific">Jhaorihella thermophila</name>
    <dbReference type="NCBI Taxonomy" id="488547"/>
    <lineage>
        <taxon>Bacteria</taxon>
        <taxon>Pseudomonadati</taxon>
        <taxon>Pseudomonadota</taxon>
        <taxon>Alphaproteobacteria</taxon>
        <taxon>Rhodobacterales</taxon>
        <taxon>Paracoccaceae</taxon>
        <taxon>Jhaorihella</taxon>
    </lineage>
</organism>
<keyword evidence="6" id="KW-1185">Reference proteome</keyword>
<evidence type="ECO:0000259" key="4">
    <source>
        <dbReference type="PROSITE" id="PS50949"/>
    </source>
</evidence>
<name>A0A1H5YX65_9RHOB</name>
<protein>
    <submittedName>
        <fullName evidence="5">DNA-binding transcriptional regulator, GntR family</fullName>
    </submittedName>
</protein>
<dbReference type="SUPFAM" id="SSF48008">
    <property type="entry name" value="GntR ligand-binding domain-like"/>
    <property type="match status" value="1"/>
</dbReference>
<dbReference type="GO" id="GO:0003700">
    <property type="term" value="F:DNA-binding transcription factor activity"/>
    <property type="evidence" value="ECO:0007669"/>
    <property type="project" value="InterPro"/>
</dbReference>
<feature type="domain" description="HTH gntR-type" evidence="4">
    <location>
        <begin position="38"/>
        <end position="105"/>
    </location>
</feature>
<keyword evidence="1" id="KW-0805">Transcription regulation</keyword>
<dbReference type="InterPro" id="IPR036390">
    <property type="entry name" value="WH_DNA-bd_sf"/>
</dbReference>
<keyword evidence="2 5" id="KW-0238">DNA-binding</keyword>
<evidence type="ECO:0000313" key="5">
    <source>
        <dbReference type="EMBL" id="SEG28370.1"/>
    </source>
</evidence>
<dbReference type="Proteomes" id="UP000236742">
    <property type="component" value="Unassembled WGS sequence"/>
</dbReference>